<keyword evidence="2" id="KW-1185">Reference proteome</keyword>
<dbReference type="InterPro" id="IPR027417">
    <property type="entry name" value="P-loop_NTPase"/>
</dbReference>
<reference evidence="1" key="1">
    <citation type="submission" date="2021-06" db="EMBL/GenBank/DDBJ databases">
        <authorList>
            <person name="Kallberg Y."/>
            <person name="Tangrot J."/>
            <person name="Rosling A."/>
        </authorList>
    </citation>
    <scope>NUCLEOTIDE SEQUENCE</scope>
    <source>
        <strain evidence="1">BR232B</strain>
    </source>
</reference>
<dbReference type="EMBL" id="CAJVPI010003725">
    <property type="protein sequence ID" value="CAG8661495.1"/>
    <property type="molecule type" value="Genomic_DNA"/>
</dbReference>
<evidence type="ECO:0000313" key="1">
    <source>
        <dbReference type="EMBL" id="CAG8661495.1"/>
    </source>
</evidence>
<protein>
    <submittedName>
        <fullName evidence="1">4402_t:CDS:1</fullName>
    </submittedName>
</protein>
<dbReference type="Gene3D" id="3.40.50.300">
    <property type="entry name" value="P-loop containing nucleotide triphosphate hydrolases"/>
    <property type="match status" value="1"/>
</dbReference>
<proteinExistence type="predicted"/>
<organism evidence="1 2">
    <name type="scientific">Paraglomus brasilianum</name>
    <dbReference type="NCBI Taxonomy" id="144538"/>
    <lineage>
        <taxon>Eukaryota</taxon>
        <taxon>Fungi</taxon>
        <taxon>Fungi incertae sedis</taxon>
        <taxon>Mucoromycota</taxon>
        <taxon>Glomeromycotina</taxon>
        <taxon>Glomeromycetes</taxon>
        <taxon>Paraglomerales</taxon>
        <taxon>Paraglomeraceae</taxon>
        <taxon>Paraglomus</taxon>
    </lineage>
</organism>
<dbReference type="Proteomes" id="UP000789739">
    <property type="component" value="Unassembled WGS sequence"/>
</dbReference>
<name>A0A9N9E3S6_9GLOM</name>
<dbReference type="SUPFAM" id="SSF52540">
    <property type="entry name" value="P-loop containing nucleoside triphosphate hydrolases"/>
    <property type="match status" value="1"/>
</dbReference>
<dbReference type="AlphaFoldDB" id="A0A9N9E3S6"/>
<evidence type="ECO:0000313" key="2">
    <source>
        <dbReference type="Proteomes" id="UP000789739"/>
    </source>
</evidence>
<comment type="caution">
    <text evidence="1">The sequence shown here is derived from an EMBL/GenBank/DDBJ whole genome shotgun (WGS) entry which is preliminary data.</text>
</comment>
<accession>A0A9N9E3S6</accession>
<sequence length="507" mass="58550">MAGNIKIPGHQSAWRGKYKILTPEDSSLTHPTYGEPHMVIGTYQQIRLHSQIMSDPSQYCFLFDEYHEQDPQMAYLYQLLSKSSKPLKILLLSATPETIPMIISNLHKAQIPKRFRAQIYRRDDDIDPICNVQWAEKQFPTLVNPQQSNHLLENQNNWKTGPPDPNAGIVASTIVMTRINLPRSIKAYISEGKHMVNIKGQLHYTWTDAASHLQETGCISRHRDDDIFIVPKSAAANGILKNSISYIDIRSMVDASNSFYYNVQDIKTYGGSCFHPPLLPYKDQIIPYWKKPTHDLIIDIAEKHFKESTSSYINIISNNSSYDSTHTYHENTKRMTLQVPICLICAKWLNVINSEPHSHSSNNEWDPYFKLSQQELLEYHFEPTECQYTVKLDSPLTKHRKIFYQNNKRPVWDPHIFKSFCNKKYKYDEYVQNLQETLLATGLSQQTADRLSAEHDFRANQDLSYLFDNKTKSISRISGGTFTKLRKKGKACIFKGYQFLLALSSLP</sequence>
<gene>
    <name evidence="1" type="ORF">PBRASI_LOCUS10808</name>
</gene>